<organism evidence="1 2">
    <name type="scientific">Citroniella saccharovorans</name>
    <dbReference type="NCBI Taxonomy" id="2053367"/>
    <lineage>
        <taxon>Bacteria</taxon>
        <taxon>Bacillati</taxon>
        <taxon>Bacillota</taxon>
        <taxon>Tissierellia</taxon>
        <taxon>Tissierellales</taxon>
        <taxon>Peptoniphilaceae</taxon>
        <taxon>Citroniella</taxon>
    </lineage>
</organism>
<dbReference type="AlphaFoldDB" id="A0AAW9MWA8"/>
<dbReference type="Proteomes" id="UP001357733">
    <property type="component" value="Unassembled WGS sequence"/>
</dbReference>
<dbReference type="RefSeq" id="WP_324618882.1">
    <property type="nucleotide sequence ID" value="NZ_JAYKOT010000001.1"/>
</dbReference>
<dbReference type="InterPro" id="IPR021229">
    <property type="entry name" value="DUF2800"/>
</dbReference>
<dbReference type="EMBL" id="JAYKOT010000001">
    <property type="protein sequence ID" value="MEB3428850.1"/>
    <property type="molecule type" value="Genomic_DNA"/>
</dbReference>
<dbReference type="Gene3D" id="3.90.320.10">
    <property type="match status" value="1"/>
</dbReference>
<dbReference type="InterPro" id="IPR011604">
    <property type="entry name" value="PDDEXK-like_dom_sf"/>
</dbReference>
<name>A0AAW9MWA8_9FIRM</name>
<evidence type="ECO:0000313" key="2">
    <source>
        <dbReference type="Proteomes" id="UP001357733"/>
    </source>
</evidence>
<dbReference type="Pfam" id="PF10926">
    <property type="entry name" value="DUF2800"/>
    <property type="match status" value="1"/>
</dbReference>
<keyword evidence="2" id="KW-1185">Reference proteome</keyword>
<reference evidence="1 2" key="1">
    <citation type="submission" date="2024-01" db="EMBL/GenBank/DDBJ databases">
        <title>Complete genome sequence of Citroniella saccharovorans strain M6.X9, isolated from human fecal sample.</title>
        <authorList>
            <person name="Cheng G."/>
            <person name="Westerholm M."/>
            <person name="Schnurer A."/>
        </authorList>
    </citation>
    <scope>NUCLEOTIDE SEQUENCE [LARGE SCALE GENOMIC DNA]</scope>
    <source>
        <strain evidence="1 2">DSM 29873</strain>
    </source>
</reference>
<evidence type="ECO:0000313" key="1">
    <source>
        <dbReference type="EMBL" id="MEB3428850.1"/>
    </source>
</evidence>
<sequence>MPEVHARLSASGSSRWLNCPGSVRLEEEFPDTTSPYALEGTLAHSIGELKLKEFFMPDLDKKKLKKSYEGFKQSEFYSKEMENYTDDYFNYVRGLSLSFKDLPYVSVEERVDFSNWVPEGFGTCDCIMIFGTDMHIIDLKYGKGVPVSPVGNSQLMLYALGAYNSYGDIYNIETVTMHIVQPRVDNTDSYSMVLSDLLAWGEGVKVIAKKAYNGCDEFNLGDHCRFCKAKSRCPERAREMFKAVQKLKPIMDSDIGLISNEDIGRYLKETTGLIDWINDLEEEALSSILKGEEIPGYKAVEGRSIRKFKDTDKAMSLLEGAGYDEAILYERKPLSLSKLEKLVGKKEFESVVGSEIIKPQGKPTLVPESDKRDPYVKDLGFENLENI</sequence>
<proteinExistence type="predicted"/>
<accession>A0AAW9MWA8</accession>
<comment type="caution">
    <text evidence="1">The sequence shown here is derived from an EMBL/GenBank/DDBJ whole genome shotgun (WGS) entry which is preliminary data.</text>
</comment>
<gene>
    <name evidence="1" type="ORF">VLK81_02225</name>
</gene>
<protein>
    <submittedName>
        <fullName evidence="1">DUF2800 domain-containing protein</fullName>
    </submittedName>
</protein>